<organism evidence="2 3">
    <name type="scientific">Vreelandella lionensis</name>
    <dbReference type="NCBI Taxonomy" id="1144478"/>
    <lineage>
        <taxon>Bacteria</taxon>
        <taxon>Pseudomonadati</taxon>
        <taxon>Pseudomonadota</taxon>
        <taxon>Gammaproteobacteria</taxon>
        <taxon>Oceanospirillales</taxon>
        <taxon>Halomonadaceae</taxon>
        <taxon>Vreelandella</taxon>
    </lineage>
</organism>
<dbReference type="EMBL" id="JBITWC010000004">
    <property type="protein sequence ID" value="MFI8749063.1"/>
    <property type="molecule type" value="Genomic_DNA"/>
</dbReference>
<gene>
    <name evidence="2" type="ORF">ACIGG6_03505</name>
</gene>
<protein>
    <submittedName>
        <fullName evidence="2">DUF4113 domain-containing protein</fullName>
    </submittedName>
</protein>
<dbReference type="Pfam" id="PF13438">
    <property type="entry name" value="DUF4113"/>
    <property type="match status" value="1"/>
</dbReference>
<proteinExistence type="predicted"/>
<name>A0ABW8BR22_9GAMM</name>
<dbReference type="Proteomes" id="UP001614338">
    <property type="component" value="Unassembled WGS sequence"/>
</dbReference>
<sequence>MMATMDALNEKMGKGTVRLGLPEKNAPWHLRCANRSPRYTTHWDELMRAYTDEGAARRAN</sequence>
<feature type="domain" description="DUF4113" evidence="1">
    <location>
        <begin position="2"/>
        <end position="48"/>
    </location>
</feature>
<accession>A0ABW8BR22</accession>
<dbReference type="InterPro" id="IPR025188">
    <property type="entry name" value="DUF4113"/>
</dbReference>
<evidence type="ECO:0000313" key="2">
    <source>
        <dbReference type="EMBL" id="MFI8749063.1"/>
    </source>
</evidence>
<reference evidence="2 3" key="1">
    <citation type="submission" date="2024-10" db="EMBL/GenBank/DDBJ databases">
        <title>The Natural Products Discovery Center: Release of the First 8490 Sequenced Strains for Exploring Actinobacteria Biosynthetic Diversity.</title>
        <authorList>
            <person name="Kalkreuter E."/>
            <person name="Kautsar S.A."/>
            <person name="Yang D."/>
            <person name="Bader C.D."/>
            <person name="Teijaro C.N."/>
            <person name="Fluegel L."/>
            <person name="Davis C.M."/>
            <person name="Simpson J.R."/>
            <person name="Lauterbach L."/>
            <person name="Steele A.D."/>
            <person name="Gui C."/>
            <person name="Meng S."/>
            <person name="Li G."/>
            <person name="Viehrig K."/>
            <person name="Ye F."/>
            <person name="Su P."/>
            <person name="Kiefer A.F."/>
            <person name="Nichols A."/>
            <person name="Cepeda A.J."/>
            <person name="Yan W."/>
            <person name="Fan B."/>
            <person name="Jiang Y."/>
            <person name="Adhikari A."/>
            <person name="Zheng C.-J."/>
            <person name="Schuster L."/>
            <person name="Cowan T.M."/>
            <person name="Smanski M.J."/>
            <person name="Chevrette M.G."/>
            <person name="De Carvalho L.P.S."/>
            <person name="Shen B."/>
        </authorList>
    </citation>
    <scope>NUCLEOTIDE SEQUENCE [LARGE SCALE GENOMIC DNA]</scope>
    <source>
        <strain evidence="2 3">NPDC077409</strain>
    </source>
</reference>
<evidence type="ECO:0000313" key="3">
    <source>
        <dbReference type="Proteomes" id="UP001614338"/>
    </source>
</evidence>
<keyword evidence="3" id="KW-1185">Reference proteome</keyword>
<dbReference type="RefSeq" id="WP_399842276.1">
    <property type="nucleotide sequence ID" value="NZ_JBITWC010000004.1"/>
</dbReference>
<comment type="caution">
    <text evidence="2">The sequence shown here is derived from an EMBL/GenBank/DDBJ whole genome shotgun (WGS) entry which is preliminary data.</text>
</comment>
<evidence type="ECO:0000259" key="1">
    <source>
        <dbReference type="Pfam" id="PF13438"/>
    </source>
</evidence>